<proteinExistence type="inferred from homology"/>
<dbReference type="InterPro" id="IPR016193">
    <property type="entry name" value="Cytidine_deaminase-like"/>
</dbReference>
<dbReference type="FunCoup" id="H2ANZ5">
    <property type="interactions" value="45"/>
</dbReference>
<dbReference type="RefSeq" id="XP_003955230.1">
    <property type="nucleotide sequence ID" value="XM_003955181.1"/>
</dbReference>
<evidence type="ECO:0000256" key="2">
    <source>
        <dbReference type="ARBA" id="ARBA00038160"/>
    </source>
</evidence>
<sequence>MVKKRANPLRIDFKKGIIEDKLLQIRNEETKEVPDLIHIWTVDISPKDSKKFIELVRFLASPRDPVSLLHIKRVKKNVIGSNTSLMVALCSIQLFNSKDEVIRTLQEFNRDLVYENLTCEHQAPLQGPGTKEQAISWSEKYWPLIWRGNPNDQILNDMEFDMLFIKDILKKISEKSKEELANGNKRPIVTAFVEPSKKETIITTDSCCTTPLDHSIMNGIRKVAENNMKYSRMHPNTEKTKDSPYLCLGYEIYTTHEPCSMCSMALIHSRIKRCIFIEPMAHTGSLTVNSGDGYCMHNNRLLNSKYEVFQWIGDEYKVPALPRDTCC</sequence>
<dbReference type="GO" id="GO:0052717">
    <property type="term" value="F:tRNA-specific adenosine-34 deaminase activity"/>
    <property type="evidence" value="ECO:0007669"/>
    <property type="project" value="TreeGrafter"/>
</dbReference>
<dbReference type="GO" id="GO:0005634">
    <property type="term" value="C:nucleus"/>
    <property type="evidence" value="ECO:0007669"/>
    <property type="project" value="TreeGrafter"/>
</dbReference>
<dbReference type="GO" id="GO:0052718">
    <property type="term" value="C:tRNA-specific adenosine-34 deaminase complex"/>
    <property type="evidence" value="ECO:0007669"/>
    <property type="project" value="EnsemblFungi"/>
</dbReference>
<dbReference type="eggNOG" id="KOG2771">
    <property type="taxonomic scope" value="Eukaryota"/>
</dbReference>
<evidence type="ECO:0000259" key="3">
    <source>
        <dbReference type="PROSITE" id="PS51747"/>
    </source>
</evidence>
<dbReference type="PANTHER" id="PTHR11079:SF156">
    <property type="entry name" value="INACTIVE TRNA-SPECIFIC ADENOSINE DEAMINASE-LIKE PROTEIN 3-RELATED"/>
    <property type="match status" value="1"/>
</dbReference>
<dbReference type="InterPro" id="IPR002125">
    <property type="entry name" value="CMP_dCMP_dom"/>
</dbReference>
<feature type="domain" description="CMP/dCMP-type deaminase" evidence="3">
    <location>
        <begin position="160"/>
        <end position="294"/>
    </location>
</feature>
<keyword evidence="5" id="KW-1185">Reference proteome</keyword>
<evidence type="ECO:0000313" key="4">
    <source>
        <dbReference type="EMBL" id="CCF56095.1"/>
    </source>
</evidence>
<dbReference type="GeneID" id="13886407"/>
<dbReference type="SUPFAM" id="SSF53927">
    <property type="entry name" value="Cytidine deaminase-like"/>
    <property type="match status" value="1"/>
</dbReference>
<organism evidence="4 5">
    <name type="scientific">Kazachstania africana (strain ATCC 22294 / BCRC 22015 / CBS 2517 / CECT 1963 / NBRC 1671 / NRRL Y-8276)</name>
    <name type="common">Yeast</name>
    <name type="synonym">Kluyveromyces africanus</name>
    <dbReference type="NCBI Taxonomy" id="1071382"/>
    <lineage>
        <taxon>Eukaryota</taxon>
        <taxon>Fungi</taxon>
        <taxon>Dikarya</taxon>
        <taxon>Ascomycota</taxon>
        <taxon>Saccharomycotina</taxon>
        <taxon>Saccharomycetes</taxon>
        <taxon>Saccharomycetales</taxon>
        <taxon>Saccharomycetaceae</taxon>
        <taxon>Kazachstania</taxon>
    </lineage>
</organism>
<evidence type="ECO:0000256" key="1">
    <source>
        <dbReference type="ARBA" id="ARBA00022694"/>
    </source>
</evidence>
<dbReference type="KEGG" id="kaf:KAFR_0A06600"/>
<reference evidence="4 5" key="1">
    <citation type="journal article" date="2011" name="Proc. Natl. Acad. Sci. U.S.A.">
        <title>Evolutionary erosion of yeast sex chromosomes by mating-type switching accidents.</title>
        <authorList>
            <person name="Gordon J.L."/>
            <person name="Armisen D."/>
            <person name="Proux-Wera E."/>
            <person name="Oheigeartaigh S.S."/>
            <person name="Byrne K.P."/>
            <person name="Wolfe K.H."/>
        </authorList>
    </citation>
    <scope>NUCLEOTIDE SEQUENCE [LARGE SCALE GENOMIC DNA]</scope>
    <source>
        <strain evidence="5">ATCC 22294 / BCRC 22015 / CBS 2517 / CECT 1963 / NBRC 1671 / NRRL Y-8276</strain>
    </source>
</reference>
<dbReference type="InParanoid" id="H2ANZ5"/>
<dbReference type="OrthoDB" id="3180714at2759"/>
<accession>H2ANZ5</accession>
<name>H2ANZ5_KAZAF</name>
<dbReference type="STRING" id="1071382.H2ANZ5"/>
<dbReference type="GO" id="GO:0005777">
    <property type="term" value="C:peroxisome"/>
    <property type="evidence" value="ECO:0007669"/>
    <property type="project" value="EnsemblFungi"/>
</dbReference>
<dbReference type="HOGENOM" id="CLU_013817_2_0_1"/>
<dbReference type="PROSITE" id="PS51747">
    <property type="entry name" value="CYT_DCMP_DEAMINASES_2"/>
    <property type="match status" value="1"/>
</dbReference>
<dbReference type="EMBL" id="HE650821">
    <property type="protein sequence ID" value="CCF56095.1"/>
    <property type="molecule type" value="Genomic_DNA"/>
</dbReference>
<dbReference type="AlphaFoldDB" id="H2ANZ5"/>
<gene>
    <name evidence="4" type="primary">KAFR0A06600</name>
    <name evidence="4" type="ORF">KAFR_0A06600</name>
</gene>
<dbReference type="GO" id="GO:0002100">
    <property type="term" value="P:tRNA wobble adenosine to inosine editing"/>
    <property type="evidence" value="ECO:0007669"/>
    <property type="project" value="EnsemblFungi"/>
</dbReference>
<evidence type="ECO:0000313" key="5">
    <source>
        <dbReference type="Proteomes" id="UP000005220"/>
    </source>
</evidence>
<protein>
    <recommendedName>
        <fullName evidence="3">CMP/dCMP-type deaminase domain-containing protein</fullName>
    </recommendedName>
</protein>
<dbReference type="PANTHER" id="PTHR11079">
    <property type="entry name" value="CYTOSINE DEAMINASE FAMILY MEMBER"/>
    <property type="match status" value="1"/>
</dbReference>
<dbReference type="Proteomes" id="UP000005220">
    <property type="component" value="Chromosome 1"/>
</dbReference>
<keyword evidence="1" id="KW-0819">tRNA processing</keyword>
<comment type="similarity">
    <text evidence="2">Belongs to the cytidine and deoxycytidylate deaminase family. ADAT3 subfamily.</text>
</comment>
<dbReference type="Gene3D" id="3.40.140.10">
    <property type="entry name" value="Cytidine Deaminase, domain 2"/>
    <property type="match status" value="1"/>
</dbReference>
<dbReference type="Pfam" id="PF00383">
    <property type="entry name" value="dCMP_cyt_deam_1"/>
    <property type="match status" value="1"/>
</dbReference>